<comment type="caution">
    <text evidence="1">The sequence shown here is derived from an EMBL/GenBank/DDBJ whole genome shotgun (WGS) entry which is preliminary data.</text>
</comment>
<organism evidence="1 2">
    <name type="scientific">Steinernema carpocapsae</name>
    <name type="common">Entomopathogenic nematode</name>
    <dbReference type="NCBI Taxonomy" id="34508"/>
    <lineage>
        <taxon>Eukaryota</taxon>
        <taxon>Metazoa</taxon>
        <taxon>Ecdysozoa</taxon>
        <taxon>Nematoda</taxon>
        <taxon>Chromadorea</taxon>
        <taxon>Rhabditida</taxon>
        <taxon>Tylenchina</taxon>
        <taxon>Panagrolaimomorpha</taxon>
        <taxon>Strongyloidoidea</taxon>
        <taxon>Steinernematidae</taxon>
        <taxon>Steinernema</taxon>
    </lineage>
</organism>
<gene>
    <name evidence="1" type="ORF">L596_016344</name>
</gene>
<dbReference type="AlphaFoldDB" id="A0A4U5NIB7"/>
<dbReference type="Proteomes" id="UP000298663">
    <property type="component" value="Unassembled WGS sequence"/>
</dbReference>
<name>A0A4U5NIB7_STECR</name>
<protein>
    <submittedName>
        <fullName evidence="1">Uncharacterized protein</fullName>
    </submittedName>
</protein>
<keyword evidence="2" id="KW-1185">Reference proteome</keyword>
<reference evidence="1 2" key="1">
    <citation type="journal article" date="2015" name="Genome Biol.">
        <title>Comparative genomics of Steinernema reveals deeply conserved gene regulatory networks.</title>
        <authorList>
            <person name="Dillman A.R."/>
            <person name="Macchietto M."/>
            <person name="Porter C.F."/>
            <person name="Rogers A."/>
            <person name="Williams B."/>
            <person name="Antoshechkin I."/>
            <person name="Lee M.M."/>
            <person name="Goodwin Z."/>
            <person name="Lu X."/>
            <person name="Lewis E.E."/>
            <person name="Goodrich-Blair H."/>
            <person name="Stock S.P."/>
            <person name="Adams B.J."/>
            <person name="Sternberg P.W."/>
            <person name="Mortazavi A."/>
        </authorList>
    </citation>
    <scope>NUCLEOTIDE SEQUENCE [LARGE SCALE GENOMIC DNA]</scope>
    <source>
        <strain evidence="1 2">ALL</strain>
    </source>
</reference>
<dbReference type="EMBL" id="AZBU02000004">
    <property type="protein sequence ID" value="TKR82654.1"/>
    <property type="molecule type" value="Genomic_DNA"/>
</dbReference>
<reference evidence="1 2" key="2">
    <citation type="journal article" date="2019" name="G3 (Bethesda)">
        <title>Hybrid Assembly of the Genome of the Entomopathogenic Nematode Steinernema carpocapsae Identifies the X-Chromosome.</title>
        <authorList>
            <person name="Serra L."/>
            <person name="Macchietto M."/>
            <person name="Macias-Munoz A."/>
            <person name="McGill C.J."/>
            <person name="Rodriguez I.M."/>
            <person name="Rodriguez B."/>
            <person name="Murad R."/>
            <person name="Mortazavi A."/>
        </authorList>
    </citation>
    <scope>NUCLEOTIDE SEQUENCE [LARGE SCALE GENOMIC DNA]</scope>
    <source>
        <strain evidence="1 2">ALL</strain>
    </source>
</reference>
<proteinExistence type="predicted"/>
<accession>A0A4U5NIB7</accession>
<evidence type="ECO:0000313" key="2">
    <source>
        <dbReference type="Proteomes" id="UP000298663"/>
    </source>
</evidence>
<sequence length="109" mass="12588">MAVMNILKDVYETKDWPSTLDRYTVALEKVEKEFCSTATEAITQYNCTTGLCILSHLGKKCGLHKRQSDQRDSAHLKLPWLCLVETIRQQTDETILFQTEPLHERPTSF</sequence>
<evidence type="ECO:0000313" key="1">
    <source>
        <dbReference type="EMBL" id="TKR82654.1"/>
    </source>
</evidence>